<dbReference type="GO" id="GO:0005634">
    <property type="term" value="C:nucleus"/>
    <property type="evidence" value="ECO:0007669"/>
    <property type="project" value="TreeGrafter"/>
</dbReference>
<dbReference type="AlphaFoldDB" id="A0A7R8Z4B4"/>
<dbReference type="Pfam" id="PF10477">
    <property type="entry name" value="EIF4E-T"/>
    <property type="match status" value="2"/>
</dbReference>
<keyword evidence="2" id="KW-0963">Cytoplasm</keyword>
<organism evidence="4">
    <name type="scientific">Timema douglasi</name>
    <name type="common">Walking stick</name>
    <dbReference type="NCBI Taxonomy" id="61478"/>
    <lineage>
        <taxon>Eukaryota</taxon>
        <taxon>Metazoa</taxon>
        <taxon>Ecdysozoa</taxon>
        <taxon>Arthropoda</taxon>
        <taxon>Hexapoda</taxon>
        <taxon>Insecta</taxon>
        <taxon>Pterygota</taxon>
        <taxon>Neoptera</taxon>
        <taxon>Polyneoptera</taxon>
        <taxon>Phasmatodea</taxon>
        <taxon>Timematodea</taxon>
        <taxon>Timematoidea</taxon>
        <taxon>Timematidae</taxon>
        <taxon>Timema</taxon>
    </lineage>
</organism>
<dbReference type="PANTHER" id="PTHR12269:SF1">
    <property type="entry name" value="EUKARYOTIC TRANSLATION INITIATION FACTOR 4E TRANSPORTER"/>
    <property type="match status" value="1"/>
</dbReference>
<proteinExistence type="predicted"/>
<accession>A0A7R8Z4B4</accession>
<feature type="compositionally biased region" description="Basic and acidic residues" evidence="3">
    <location>
        <begin position="106"/>
        <end position="119"/>
    </location>
</feature>
<feature type="region of interest" description="Disordered" evidence="3">
    <location>
        <begin position="181"/>
        <end position="308"/>
    </location>
</feature>
<evidence type="ECO:0000256" key="1">
    <source>
        <dbReference type="ARBA" id="ARBA00004496"/>
    </source>
</evidence>
<evidence type="ECO:0000256" key="3">
    <source>
        <dbReference type="SAM" id="MobiDB-lite"/>
    </source>
</evidence>
<feature type="compositionally biased region" description="Basic and acidic residues" evidence="3">
    <location>
        <begin position="212"/>
        <end position="236"/>
    </location>
</feature>
<dbReference type="InterPro" id="IPR018862">
    <property type="entry name" value="eIF4E-T"/>
</dbReference>
<comment type="subcellular location">
    <subcellularLocation>
        <location evidence="1">Cytoplasm</location>
    </subcellularLocation>
</comment>
<protein>
    <submittedName>
        <fullName evidence="4">Uncharacterized protein</fullName>
    </submittedName>
</protein>
<feature type="compositionally biased region" description="Basic and acidic residues" evidence="3">
    <location>
        <begin position="253"/>
        <end position="269"/>
    </location>
</feature>
<evidence type="ECO:0000313" key="4">
    <source>
        <dbReference type="EMBL" id="CAD7194060.1"/>
    </source>
</evidence>
<reference evidence="4" key="1">
    <citation type="submission" date="2020-11" db="EMBL/GenBank/DDBJ databases">
        <authorList>
            <person name="Tran Van P."/>
        </authorList>
    </citation>
    <scope>NUCLEOTIDE SEQUENCE</scope>
</reference>
<feature type="compositionally biased region" description="Polar residues" evidence="3">
    <location>
        <begin position="289"/>
        <end position="308"/>
    </location>
</feature>
<gene>
    <name evidence="4" type="ORF">TDIB3V08_LOCUS497</name>
</gene>
<dbReference type="EMBL" id="OA564377">
    <property type="protein sequence ID" value="CAD7194060.1"/>
    <property type="molecule type" value="Genomic_DNA"/>
</dbReference>
<feature type="region of interest" description="Disordered" evidence="3">
    <location>
        <begin position="85"/>
        <end position="119"/>
    </location>
</feature>
<name>A0A7R8Z4B4_TIMDO</name>
<feature type="region of interest" description="Disordered" evidence="3">
    <location>
        <begin position="136"/>
        <end position="158"/>
    </location>
</feature>
<evidence type="ECO:0000256" key="2">
    <source>
        <dbReference type="ARBA" id="ARBA00022490"/>
    </source>
</evidence>
<sequence length="389" mass="44972">MRTLTKRSLNVRYVVPRKSKGEPGQCVPNVARDFMESVYSNTDADSKCEQGKHWAPRIAFANWEDVFERMVESVRGLWDPERWHLDSKHSGTPTEEEGLKPGGMELPKRRLGDPRERVRKEQDGIVLSPQRRSFNSGCYVPANQPTSKCPGSPREGTVHRDVPVRRIGSGRILSRDTWDYRMDPEQPDFVPQRSTLQGRDRDKEGGMFNRRFPVDHDKEKDRKGRYSDRRRTSSDYREEEPEWFSGGPTSQHDTIELHGFDDNIQEHGGYETTTKISPGKGKEEWGSGTPKQTLEPCQSGKNHGTTSVQDSHISVRGYINSIVLQLAPNHDANPRIPETRKRLHRLKDARHTTSRTNNEHPSENRRETYVPFTAHYKAHQRRTSIRERW</sequence>
<dbReference type="GO" id="GO:0017148">
    <property type="term" value="P:negative regulation of translation"/>
    <property type="evidence" value="ECO:0007669"/>
    <property type="project" value="TreeGrafter"/>
</dbReference>
<dbReference type="GO" id="GO:0036464">
    <property type="term" value="C:cytoplasmic ribonucleoprotein granule"/>
    <property type="evidence" value="ECO:0007669"/>
    <property type="project" value="UniProtKB-ARBA"/>
</dbReference>
<dbReference type="GO" id="GO:0003729">
    <property type="term" value="F:mRNA binding"/>
    <property type="evidence" value="ECO:0007669"/>
    <property type="project" value="TreeGrafter"/>
</dbReference>
<dbReference type="PANTHER" id="PTHR12269">
    <property type="entry name" value="EUKARYOTIC TRANSLATION INITIATION FACTOR 4E TRANSPORTER"/>
    <property type="match status" value="1"/>
</dbReference>